<name>A0A9P7V4Z0_9ASCO</name>
<dbReference type="Proteomes" id="UP000790833">
    <property type="component" value="Unassembled WGS sequence"/>
</dbReference>
<reference evidence="2" key="1">
    <citation type="submission" date="2021-03" db="EMBL/GenBank/DDBJ databases">
        <authorList>
            <person name="Palmer J.M."/>
        </authorList>
    </citation>
    <scope>NUCLEOTIDE SEQUENCE</scope>
    <source>
        <strain evidence="2">ARV_011</strain>
    </source>
</reference>
<dbReference type="PANTHER" id="PTHR28047">
    <property type="entry name" value="PROTEIN DCG1"/>
    <property type="match status" value="1"/>
</dbReference>
<gene>
    <name evidence="2" type="ORF">KQ657_003613</name>
</gene>
<organism evidence="2 3">
    <name type="scientific">Scheffersomyces spartinae</name>
    <dbReference type="NCBI Taxonomy" id="45513"/>
    <lineage>
        <taxon>Eukaryota</taxon>
        <taxon>Fungi</taxon>
        <taxon>Dikarya</taxon>
        <taxon>Ascomycota</taxon>
        <taxon>Saccharomycotina</taxon>
        <taxon>Pichiomycetes</taxon>
        <taxon>Debaryomycetaceae</taxon>
        <taxon>Scheffersomyces</taxon>
    </lineage>
</organism>
<dbReference type="InterPro" id="IPR053714">
    <property type="entry name" value="Iso_Racemase_Enz_sf"/>
</dbReference>
<keyword evidence="3" id="KW-1185">Reference proteome</keyword>
<comment type="similarity">
    <text evidence="1">Belongs to the HyuE racemase family.</text>
</comment>
<protein>
    <recommendedName>
        <fullName evidence="4">Protein DCG1</fullName>
    </recommendedName>
</protein>
<dbReference type="PANTHER" id="PTHR28047:SF5">
    <property type="entry name" value="PROTEIN DCG1"/>
    <property type="match status" value="1"/>
</dbReference>
<sequence>MFKFLIINPNSSKGVTDNLETILPKVPGTELIFYTAPAGAPKEITGVETSIESEKYVLEDIKAKKLADEVDGFLVCCYSDHPLIYSLSKLTPDKPVLGIMQATLLYSLLNPTFKLFILTSTSEWEPLLDDGIQNFLGTSEFPHTKFFPTLGLNISVLDLALLTDTIVPVVKEILSRLDYAGCNCILLGCAGLSGADKVIERETGVKCVDSVRIGVEFLNALARNNTY</sequence>
<dbReference type="AlphaFoldDB" id="A0A9P7V4Z0"/>
<evidence type="ECO:0000313" key="3">
    <source>
        <dbReference type="Proteomes" id="UP000790833"/>
    </source>
</evidence>
<dbReference type="OrthoDB" id="412018at2759"/>
<dbReference type="InterPro" id="IPR052186">
    <property type="entry name" value="Hydantoin_racemase-like"/>
</dbReference>
<accession>A0A9P7V4Z0</accession>
<dbReference type="Gene3D" id="3.40.50.12500">
    <property type="match status" value="1"/>
</dbReference>
<dbReference type="RefSeq" id="XP_043046830.1">
    <property type="nucleotide sequence ID" value="XM_043194316.1"/>
</dbReference>
<dbReference type="InterPro" id="IPR015942">
    <property type="entry name" value="Asp/Glu/hydantoin_racemase"/>
</dbReference>
<dbReference type="GeneID" id="66116987"/>
<dbReference type="Pfam" id="PF01177">
    <property type="entry name" value="Asp_Glu_race"/>
    <property type="match status" value="1"/>
</dbReference>
<proteinExistence type="inferred from homology"/>
<evidence type="ECO:0008006" key="4">
    <source>
        <dbReference type="Google" id="ProtNLM"/>
    </source>
</evidence>
<comment type="caution">
    <text evidence="2">The sequence shown here is derived from an EMBL/GenBank/DDBJ whole genome shotgun (WGS) entry which is preliminary data.</text>
</comment>
<evidence type="ECO:0000256" key="1">
    <source>
        <dbReference type="ARBA" id="ARBA00038414"/>
    </source>
</evidence>
<evidence type="ECO:0000313" key="2">
    <source>
        <dbReference type="EMBL" id="KAG7191275.1"/>
    </source>
</evidence>
<dbReference type="GO" id="GO:0047661">
    <property type="term" value="F:amino-acid racemase activity"/>
    <property type="evidence" value="ECO:0007669"/>
    <property type="project" value="InterPro"/>
</dbReference>
<dbReference type="EMBL" id="JAHMUF010000037">
    <property type="protein sequence ID" value="KAG7191275.1"/>
    <property type="molecule type" value="Genomic_DNA"/>
</dbReference>